<reference evidence="1" key="1">
    <citation type="submission" date="2021-10" db="EMBL/GenBank/DDBJ databases">
        <title>Collection of gut derived symbiotic bacterial strains cultured from healthy donors.</title>
        <authorList>
            <person name="Lin H."/>
            <person name="Littmann E."/>
            <person name="Claire K."/>
            <person name="Pamer E."/>
        </authorList>
    </citation>
    <scope>NUCLEOTIDE SEQUENCE</scope>
    <source>
        <strain evidence="1">MSK.23.18</strain>
    </source>
</reference>
<dbReference type="EMBL" id="JAJBOM010000042">
    <property type="protein sequence ID" value="MCB5620925.1"/>
    <property type="molecule type" value="Genomic_DNA"/>
</dbReference>
<evidence type="ECO:0000313" key="1">
    <source>
        <dbReference type="EMBL" id="MCB5620925.1"/>
    </source>
</evidence>
<dbReference type="InterPro" id="IPR003615">
    <property type="entry name" value="HNH_nuc"/>
</dbReference>
<evidence type="ECO:0000313" key="2">
    <source>
        <dbReference type="Proteomes" id="UP001297370"/>
    </source>
</evidence>
<dbReference type="GO" id="GO:0004519">
    <property type="term" value="F:endonuclease activity"/>
    <property type="evidence" value="ECO:0007669"/>
    <property type="project" value="UniProtKB-KW"/>
</dbReference>
<sequence length="238" mass="27679">MDEYVLLTYYAEYLKKIRKVSDSTIKHYQQAMRYISKFLVEKEKIKQSIYEIQNLDELVIIKEYLYSEPEFIELDTRGHRMYSAGFNNYFKFANGKGFENIHQQIGVMDIEIPATNKQLLVADTWRRSSIIKMQSIESAGYECEVNPTHVTFTAKSTGMPYMEGHHALPMKCQDRFKSSLDIYANIVCLCPTCHRLLHYGIASEKANVIDKIYYDRADRLAASGIKVGKNEFENLMEC</sequence>
<proteinExistence type="predicted"/>
<organism evidence="1 2">
    <name type="scientific">Mediterraneibacter gnavus</name>
    <name type="common">Ruminococcus gnavus</name>
    <dbReference type="NCBI Taxonomy" id="33038"/>
    <lineage>
        <taxon>Bacteria</taxon>
        <taxon>Bacillati</taxon>
        <taxon>Bacillota</taxon>
        <taxon>Clostridia</taxon>
        <taxon>Lachnospirales</taxon>
        <taxon>Lachnospiraceae</taxon>
        <taxon>Mediterraneibacter</taxon>
    </lineage>
</organism>
<name>A0AAJ1B8K4_MEDGN</name>
<dbReference type="RefSeq" id="WP_173867733.1">
    <property type="nucleotide sequence ID" value="NZ_JAAIQY010000045.1"/>
</dbReference>
<keyword evidence="1" id="KW-0378">Hydrolase</keyword>
<dbReference type="AlphaFoldDB" id="A0AAJ1B8K4"/>
<keyword evidence="1" id="KW-0540">Nuclease</keyword>
<accession>A0AAJ1B8K4</accession>
<comment type="caution">
    <text evidence="1">The sequence shown here is derived from an EMBL/GenBank/DDBJ whole genome shotgun (WGS) entry which is preliminary data.</text>
</comment>
<dbReference type="Proteomes" id="UP001297370">
    <property type="component" value="Unassembled WGS sequence"/>
</dbReference>
<protein>
    <submittedName>
        <fullName evidence="1">HNH endonuclease</fullName>
    </submittedName>
</protein>
<keyword evidence="1" id="KW-0255">Endonuclease</keyword>
<gene>
    <name evidence="1" type="ORF">LIQ08_17530</name>
</gene>
<dbReference type="CDD" id="cd00085">
    <property type="entry name" value="HNHc"/>
    <property type="match status" value="1"/>
</dbReference>